<evidence type="ECO:0000313" key="3">
    <source>
        <dbReference type="Proteomes" id="UP000054018"/>
    </source>
</evidence>
<proteinExistence type="predicted"/>
<feature type="signal peptide" evidence="1">
    <location>
        <begin position="1"/>
        <end position="22"/>
    </location>
</feature>
<reference evidence="3" key="2">
    <citation type="submission" date="2015-01" db="EMBL/GenBank/DDBJ databases">
        <title>Evolutionary Origins and Diversification of the Mycorrhizal Mutualists.</title>
        <authorList>
            <consortium name="DOE Joint Genome Institute"/>
            <consortium name="Mycorrhizal Genomics Consortium"/>
            <person name="Kohler A."/>
            <person name="Kuo A."/>
            <person name="Nagy L.G."/>
            <person name="Floudas D."/>
            <person name="Copeland A."/>
            <person name="Barry K.W."/>
            <person name="Cichocki N."/>
            <person name="Veneault-Fourrey C."/>
            <person name="LaButti K."/>
            <person name="Lindquist E.A."/>
            <person name="Lipzen A."/>
            <person name="Lundell T."/>
            <person name="Morin E."/>
            <person name="Murat C."/>
            <person name="Riley R."/>
            <person name="Ohm R."/>
            <person name="Sun H."/>
            <person name="Tunlid A."/>
            <person name="Henrissat B."/>
            <person name="Grigoriev I.V."/>
            <person name="Hibbett D.S."/>
            <person name="Martin F."/>
        </authorList>
    </citation>
    <scope>NUCLEOTIDE SEQUENCE [LARGE SCALE GENOMIC DNA]</scope>
    <source>
        <strain evidence="3">441</strain>
    </source>
</reference>
<name>A0A0C9YA32_9AGAM</name>
<dbReference type="AlphaFoldDB" id="A0A0C9YA32"/>
<protein>
    <submittedName>
        <fullName evidence="2">Uncharacterized protein</fullName>
    </submittedName>
</protein>
<dbReference type="EMBL" id="KN833751">
    <property type="protein sequence ID" value="KIK21535.1"/>
    <property type="molecule type" value="Genomic_DNA"/>
</dbReference>
<dbReference type="OrthoDB" id="10319075at2759"/>
<accession>A0A0C9YA32</accession>
<feature type="non-terminal residue" evidence="2">
    <location>
        <position position="54"/>
    </location>
</feature>
<dbReference type="Proteomes" id="UP000054018">
    <property type="component" value="Unassembled WGS sequence"/>
</dbReference>
<keyword evidence="1" id="KW-0732">Signal</keyword>
<gene>
    <name evidence="2" type="ORF">PISMIDRAFT_681218</name>
</gene>
<evidence type="ECO:0000313" key="2">
    <source>
        <dbReference type="EMBL" id="KIK21535.1"/>
    </source>
</evidence>
<evidence type="ECO:0000256" key="1">
    <source>
        <dbReference type="SAM" id="SignalP"/>
    </source>
</evidence>
<dbReference type="HOGENOM" id="CLU_3056125_0_0_1"/>
<feature type="chain" id="PRO_5002206347" evidence="1">
    <location>
        <begin position="23"/>
        <end position="54"/>
    </location>
</feature>
<sequence length="54" mass="5998">MAMVTHSFLALLAAVRHPWSLALVQWLYRSGPRATPLPLSIRQKANCQVCSPPL</sequence>
<organism evidence="2 3">
    <name type="scientific">Pisolithus microcarpus 441</name>
    <dbReference type="NCBI Taxonomy" id="765257"/>
    <lineage>
        <taxon>Eukaryota</taxon>
        <taxon>Fungi</taxon>
        <taxon>Dikarya</taxon>
        <taxon>Basidiomycota</taxon>
        <taxon>Agaricomycotina</taxon>
        <taxon>Agaricomycetes</taxon>
        <taxon>Agaricomycetidae</taxon>
        <taxon>Boletales</taxon>
        <taxon>Sclerodermatineae</taxon>
        <taxon>Pisolithaceae</taxon>
        <taxon>Pisolithus</taxon>
    </lineage>
</organism>
<reference evidence="2 3" key="1">
    <citation type="submission" date="2014-04" db="EMBL/GenBank/DDBJ databases">
        <authorList>
            <consortium name="DOE Joint Genome Institute"/>
            <person name="Kuo A."/>
            <person name="Kohler A."/>
            <person name="Costa M.D."/>
            <person name="Nagy L.G."/>
            <person name="Floudas D."/>
            <person name="Copeland A."/>
            <person name="Barry K.W."/>
            <person name="Cichocki N."/>
            <person name="Veneault-Fourrey C."/>
            <person name="LaButti K."/>
            <person name="Lindquist E.A."/>
            <person name="Lipzen A."/>
            <person name="Lundell T."/>
            <person name="Morin E."/>
            <person name="Murat C."/>
            <person name="Sun H."/>
            <person name="Tunlid A."/>
            <person name="Henrissat B."/>
            <person name="Grigoriev I.V."/>
            <person name="Hibbett D.S."/>
            <person name="Martin F."/>
            <person name="Nordberg H.P."/>
            <person name="Cantor M.N."/>
            <person name="Hua S.X."/>
        </authorList>
    </citation>
    <scope>NUCLEOTIDE SEQUENCE [LARGE SCALE GENOMIC DNA]</scope>
    <source>
        <strain evidence="2 3">441</strain>
    </source>
</reference>
<keyword evidence="3" id="KW-1185">Reference proteome</keyword>